<proteinExistence type="predicted"/>
<dbReference type="AlphaFoldDB" id="A0A167TVB5"/>
<comment type="caution">
    <text evidence="1">The sequence shown here is derived from an EMBL/GenBank/DDBJ whole genome shotgun (WGS) entry which is preliminary data.</text>
</comment>
<evidence type="ECO:0000313" key="2">
    <source>
        <dbReference type="Proteomes" id="UP000076874"/>
    </source>
</evidence>
<accession>A0A167TVB5</accession>
<dbReference type="OrthoDB" id="3518210at2759"/>
<name>A0A167TVB5_9HYPO</name>
<dbReference type="Proteomes" id="UP000076874">
    <property type="component" value="Unassembled WGS sequence"/>
</dbReference>
<protein>
    <submittedName>
        <fullName evidence="1">Uncharacterized protein</fullName>
    </submittedName>
</protein>
<sequence>MTFTAQHPDQFHAGSWDWLARRPIVDNKIEDPVTGQVRTAGPEQVDGPPSVDLVITNLHDEATGTYRASRPFPMEKLLAHVLRVVDVRKIALHAVTATRYSVTVVLVDDLVAAGGFNIVANTMANGIWDNTV</sequence>
<keyword evidence="2" id="KW-1185">Reference proteome</keyword>
<gene>
    <name evidence="1" type="ORF">SPI_05012</name>
</gene>
<evidence type="ECO:0000313" key="1">
    <source>
        <dbReference type="EMBL" id="OAA60988.1"/>
    </source>
</evidence>
<organism evidence="1 2">
    <name type="scientific">Niveomyces insectorum RCEF 264</name>
    <dbReference type="NCBI Taxonomy" id="1081102"/>
    <lineage>
        <taxon>Eukaryota</taxon>
        <taxon>Fungi</taxon>
        <taxon>Dikarya</taxon>
        <taxon>Ascomycota</taxon>
        <taxon>Pezizomycotina</taxon>
        <taxon>Sordariomycetes</taxon>
        <taxon>Hypocreomycetidae</taxon>
        <taxon>Hypocreales</taxon>
        <taxon>Cordycipitaceae</taxon>
        <taxon>Niveomyces</taxon>
    </lineage>
</organism>
<dbReference type="EMBL" id="AZHD01000008">
    <property type="protein sequence ID" value="OAA60988.1"/>
    <property type="molecule type" value="Genomic_DNA"/>
</dbReference>
<reference evidence="1 2" key="1">
    <citation type="journal article" date="2016" name="Genome Biol. Evol.">
        <title>Divergent and convergent evolution of fungal pathogenicity.</title>
        <authorList>
            <person name="Shang Y."/>
            <person name="Xiao G."/>
            <person name="Zheng P."/>
            <person name="Cen K."/>
            <person name="Zhan S."/>
            <person name="Wang C."/>
        </authorList>
    </citation>
    <scope>NUCLEOTIDE SEQUENCE [LARGE SCALE GENOMIC DNA]</scope>
    <source>
        <strain evidence="1 2">RCEF 264</strain>
    </source>
</reference>